<comment type="subcellular location">
    <subcellularLocation>
        <location evidence="1">Membrane</location>
        <topology evidence="1">Multi-pass membrane protein</topology>
    </subcellularLocation>
</comment>
<dbReference type="GO" id="GO:0016020">
    <property type="term" value="C:membrane"/>
    <property type="evidence" value="ECO:0007669"/>
    <property type="project" value="UniProtKB-SubCell"/>
</dbReference>
<dbReference type="FunFam" id="1.20.1250.20:FF:000394">
    <property type="entry name" value="MFS general substrate transporter"/>
    <property type="match status" value="1"/>
</dbReference>
<evidence type="ECO:0000256" key="4">
    <source>
        <dbReference type="ARBA" id="ARBA00022989"/>
    </source>
</evidence>
<evidence type="ECO:0000256" key="1">
    <source>
        <dbReference type="ARBA" id="ARBA00004141"/>
    </source>
</evidence>
<dbReference type="OrthoDB" id="2985014at2759"/>
<feature type="transmembrane region" description="Helical" evidence="6">
    <location>
        <begin position="272"/>
        <end position="294"/>
    </location>
</feature>
<dbReference type="FunFam" id="1.20.1250.20:FF:000057">
    <property type="entry name" value="MFS general substrate transporter"/>
    <property type="match status" value="1"/>
</dbReference>
<proteinExistence type="predicted"/>
<dbReference type="InterPro" id="IPR020846">
    <property type="entry name" value="MFS_dom"/>
</dbReference>
<evidence type="ECO:0000256" key="3">
    <source>
        <dbReference type="ARBA" id="ARBA00022692"/>
    </source>
</evidence>
<dbReference type="PROSITE" id="PS50850">
    <property type="entry name" value="MFS"/>
    <property type="match status" value="1"/>
</dbReference>
<keyword evidence="2" id="KW-0813">Transport</keyword>
<evidence type="ECO:0000256" key="6">
    <source>
        <dbReference type="SAM" id="Phobius"/>
    </source>
</evidence>
<evidence type="ECO:0000313" key="9">
    <source>
        <dbReference type="Proteomes" id="UP000315783"/>
    </source>
</evidence>
<feature type="domain" description="Major facilitator superfamily (MFS) profile" evidence="7">
    <location>
        <begin position="37"/>
        <end position="453"/>
    </location>
</feature>
<name>A0A545VDX1_9HYPO</name>
<dbReference type="Gene3D" id="1.20.1250.20">
    <property type="entry name" value="MFS general substrate transporter like domains"/>
    <property type="match status" value="2"/>
</dbReference>
<dbReference type="Proteomes" id="UP000315783">
    <property type="component" value="Unassembled WGS sequence"/>
</dbReference>
<feature type="transmembrane region" description="Helical" evidence="6">
    <location>
        <begin position="163"/>
        <end position="184"/>
    </location>
</feature>
<dbReference type="AlphaFoldDB" id="A0A545VDX1"/>
<dbReference type="SUPFAM" id="SSF103473">
    <property type="entry name" value="MFS general substrate transporter"/>
    <property type="match status" value="1"/>
</dbReference>
<feature type="transmembrane region" description="Helical" evidence="6">
    <location>
        <begin position="425"/>
        <end position="443"/>
    </location>
</feature>
<keyword evidence="9" id="KW-1185">Reference proteome</keyword>
<feature type="transmembrane region" description="Helical" evidence="6">
    <location>
        <begin position="127"/>
        <end position="151"/>
    </location>
</feature>
<keyword evidence="5 6" id="KW-0472">Membrane</keyword>
<evidence type="ECO:0000313" key="8">
    <source>
        <dbReference type="EMBL" id="TQV99926.1"/>
    </source>
</evidence>
<feature type="transmembrane region" description="Helical" evidence="6">
    <location>
        <begin position="337"/>
        <end position="355"/>
    </location>
</feature>
<dbReference type="PANTHER" id="PTHR43791">
    <property type="entry name" value="PERMEASE-RELATED"/>
    <property type="match status" value="1"/>
</dbReference>
<organism evidence="8 9">
    <name type="scientific">Cordyceps javanica</name>
    <dbReference type="NCBI Taxonomy" id="43265"/>
    <lineage>
        <taxon>Eukaryota</taxon>
        <taxon>Fungi</taxon>
        <taxon>Dikarya</taxon>
        <taxon>Ascomycota</taxon>
        <taxon>Pezizomycotina</taxon>
        <taxon>Sordariomycetes</taxon>
        <taxon>Hypocreomycetidae</taxon>
        <taxon>Hypocreales</taxon>
        <taxon>Cordycipitaceae</taxon>
        <taxon>Cordyceps</taxon>
    </lineage>
</organism>
<dbReference type="Pfam" id="PF07690">
    <property type="entry name" value="MFS_1"/>
    <property type="match status" value="1"/>
</dbReference>
<evidence type="ECO:0000256" key="2">
    <source>
        <dbReference type="ARBA" id="ARBA00022448"/>
    </source>
</evidence>
<dbReference type="PANTHER" id="PTHR43791:SF38">
    <property type="entry name" value="MAJOR FACILITATOR SUPERFAMILY (MFS) PROFILE DOMAIN-CONTAINING PROTEIN"/>
    <property type="match status" value="1"/>
</dbReference>
<comment type="caution">
    <text evidence="8">The sequence shown here is derived from an EMBL/GenBank/DDBJ whole genome shotgun (WGS) entry which is preliminary data.</text>
</comment>
<dbReference type="EMBL" id="SPUK01000002">
    <property type="protein sequence ID" value="TQV99926.1"/>
    <property type="molecule type" value="Genomic_DNA"/>
</dbReference>
<feature type="transmembrane region" description="Helical" evidence="6">
    <location>
        <begin position="361"/>
        <end position="382"/>
    </location>
</feature>
<feature type="transmembrane region" description="Helical" evidence="6">
    <location>
        <begin position="103"/>
        <end position="121"/>
    </location>
</feature>
<feature type="transmembrane region" description="Helical" evidence="6">
    <location>
        <begin position="196"/>
        <end position="219"/>
    </location>
</feature>
<feature type="transmembrane region" description="Helical" evidence="6">
    <location>
        <begin position="73"/>
        <end position="91"/>
    </location>
</feature>
<sequence>MTRFEVEPRGVEEEQLRNFVPGSAVERRLVRKVDLYLMPILWIKYVFNYIDRTNIGNAKIAGMQHDLNLTDDGYAWVLSIFFFGYLICEVPSNMILSRSKPSVFLPTIMLVWGALSASMAACQSYGALLALRFVLGCVESGFFPGVLYMLSCWYTKAELGKRFAIFYTAAVLSGAFGGILAGAITSKLHGAHGIAGWRWLFIIEGVATVSVALVSYFILLDYPTTSRKLSSEERKLAALRIIHDGIANEGVEKPRLSHWQAFLASISDPRTYIFIVLFMLNVGAGTISYFIPTITLTLGYSTVKAQYMTVPIYATAAVFLNIIAWSSDRNNERRWHIAGALAIGFVGSVVCAAVQNVVVRYVMICFVAVGIWSALPLILSWTSGVISLPPEKRAVVLALVNAFGNFSSVYGSRIWPKSDSPGHRIGFGVTAGFLGAAMVLAVLTPMLCRLCQAWHVADDADSRIDKGKARR</sequence>
<dbReference type="InterPro" id="IPR036259">
    <property type="entry name" value="MFS_trans_sf"/>
</dbReference>
<reference evidence="8 9" key="1">
    <citation type="journal article" date="2019" name="Appl. Microbiol. Biotechnol.">
        <title>Genome sequence of Isaria javanica and comparative genome analysis insights into family S53 peptidase evolution in fungal entomopathogens.</title>
        <authorList>
            <person name="Lin R."/>
            <person name="Zhang X."/>
            <person name="Xin B."/>
            <person name="Zou M."/>
            <person name="Gao Y."/>
            <person name="Qin F."/>
            <person name="Hu Q."/>
            <person name="Xie B."/>
            <person name="Cheng X."/>
        </authorList>
    </citation>
    <scope>NUCLEOTIDE SEQUENCE [LARGE SCALE GENOMIC DNA]</scope>
    <source>
        <strain evidence="8 9">IJ1G</strain>
    </source>
</reference>
<keyword evidence="4 6" id="KW-1133">Transmembrane helix</keyword>
<accession>A0A545VDX1</accession>
<dbReference type="InterPro" id="IPR011701">
    <property type="entry name" value="MFS"/>
</dbReference>
<protein>
    <submittedName>
        <fullName evidence="8">Allantoate permease</fullName>
    </submittedName>
</protein>
<feature type="transmembrane region" description="Helical" evidence="6">
    <location>
        <begin position="306"/>
        <end position="325"/>
    </location>
</feature>
<feature type="transmembrane region" description="Helical" evidence="6">
    <location>
        <begin position="394"/>
        <end position="413"/>
    </location>
</feature>
<evidence type="ECO:0000256" key="5">
    <source>
        <dbReference type="ARBA" id="ARBA00023136"/>
    </source>
</evidence>
<gene>
    <name evidence="8" type="ORF">IF1G_02141</name>
</gene>
<evidence type="ECO:0000259" key="7">
    <source>
        <dbReference type="PROSITE" id="PS50850"/>
    </source>
</evidence>
<keyword evidence="3 6" id="KW-0812">Transmembrane</keyword>
<dbReference type="GO" id="GO:0022857">
    <property type="term" value="F:transmembrane transporter activity"/>
    <property type="evidence" value="ECO:0007669"/>
    <property type="project" value="InterPro"/>
</dbReference>